<evidence type="ECO:0000313" key="7">
    <source>
        <dbReference type="Proteomes" id="UP000045782"/>
    </source>
</evidence>
<keyword evidence="3" id="KW-0411">Iron-sulfur</keyword>
<proteinExistence type="predicted"/>
<dbReference type="InterPro" id="IPR047057">
    <property type="entry name" value="MerR_fam"/>
</dbReference>
<evidence type="ECO:0000256" key="2">
    <source>
        <dbReference type="ARBA" id="ARBA00023004"/>
    </source>
</evidence>
<dbReference type="Pfam" id="PF13411">
    <property type="entry name" value="MerR_1"/>
    <property type="match status" value="1"/>
</dbReference>
<dbReference type="GO" id="GO:0006979">
    <property type="term" value="P:response to oxidative stress"/>
    <property type="evidence" value="ECO:0007669"/>
    <property type="project" value="InterPro"/>
</dbReference>
<keyword evidence="1" id="KW-0001">2Fe-2S</keyword>
<organism evidence="6 7">
    <name type="scientific">Mycobacteroides abscessus</name>
    <dbReference type="NCBI Taxonomy" id="36809"/>
    <lineage>
        <taxon>Bacteria</taxon>
        <taxon>Bacillati</taxon>
        <taxon>Actinomycetota</taxon>
        <taxon>Actinomycetes</taxon>
        <taxon>Mycobacteriales</taxon>
        <taxon>Mycobacteriaceae</taxon>
        <taxon>Mycobacteroides</taxon>
    </lineage>
</organism>
<dbReference type="SUPFAM" id="SSF46955">
    <property type="entry name" value="Putative DNA-binding domain"/>
    <property type="match status" value="1"/>
</dbReference>
<accession>A0A0U1AAU7</accession>
<dbReference type="PRINTS" id="PR00040">
    <property type="entry name" value="HTHMERR"/>
</dbReference>
<dbReference type="PANTHER" id="PTHR30204">
    <property type="entry name" value="REDOX-CYCLING DRUG-SENSING TRANSCRIPTIONAL ACTIVATOR SOXR"/>
    <property type="match status" value="1"/>
</dbReference>
<protein>
    <submittedName>
        <fullName evidence="6">Putative transcriptional regulator</fullName>
    </submittedName>
</protein>
<feature type="domain" description="HTH merR-type" evidence="5">
    <location>
        <begin position="7"/>
        <end position="75"/>
    </location>
</feature>
<evidence type="ECO:0000313" key="6">
    <source>
        <dbReference type="EMBL" id="CPV69342.1"/>
    </source>
</evidence>
<dbReference type="RefSeq" id="WP_005058731.1">
    <property type="nucleotide sequence ID" value="NZ_CP014951.1"/>
</dbReference>
<dbReference type="NCBIfam" id="TIGR01950">
    <property type="entry name" value="SoxR"/>
    <property type="match status" value="1"/>
</dbReference>
<keyword evidence="4" id="KW-0238">DNA-binding</keyword>
<evidence type="ECO:0000256" key="4">
    <source>
        <dbReference type="ARBA" id="ARBA00023125"/>
    </source>
</evidence>
<evidence type="ECO:0000259" key="5">
    <source>
        <dbReference type="PROSITE" id="PS50937"/>
    </source>
</evidence>
<name>A0A0U1AAU7_9MYCO</name>
<gene>
    <name evidence="6" type="primary">soxR</name>
    <name evidence="6" type="ORF">ERS075579_04553</name>
</gene>
<dbReference type="Proteomes" id="UP000045782">
    <property type="component" value="Unassembled WGS sequence"/>
</dbReference>
<keyword evidence="2" id="KW-0408">Iron</keyword>
<dbReference type="AlphaFoldDB" id="A0A0U1AAU7"/>
<dbReference type="Gene3D" id="1.10.1660.10">
    <property type="match status" value="1"/>
</dbReference>
<reference evidence="6 7" key="1">
    <citation type="submission" date="2015-03" db="EMBL/GenBank/DDBJ databases">
        <authorList>
            <person name="Murphy D."/>
        </authorList>
    </citation>
    <scope>NUCLEOTIDE SEQUENCE [LARGE SCALE GENOMIC DNA]</scope>
    <source>
        <strain evidence="6 7">PAP088</strain>
    </source>
</reference>
<dbReference type="GO" id="GO:0003700">
    <property type="term" value="F:DNA-binding transcription factor activity"/>
    <property type="evidence" value="ECO:0007669"/>
    <property type="project" value="InterPro"/>
</dbReference>
<dbReference type="EMBL" id="CSWP01000011">
    <property type="protein sequence ID" value="CPV69342.1"/>
    <property type="molecule type" value="Genomic_DNA"/>
</dbReference>
<dbReference type="InterPro" id="IPR009061">
    <property type="entry name" value="DNA-bd_dom_put_sf"/>
</dbReference>
<dbReference type="InterPro" id="IPR000551">
    <property type="entry name" value="MerR-type_HTH_dom"/>
</dbReference>
<keyword evidence="1" id="KW-0479">Metal-binding</keyword>
<dbReference type="PANTHER" id="PTHR30204:SF0">
    <property type="entry name" value="REDOX-SENSITIVE TRANSCRIPTIONAL ACTIVATOR SOXR"/>
    <property type="match status" value="1"/>
</dbReference>
<dbReference type="SMART" id="SM00422">
    <property type="entry name" value="HTH_MERR"/>
    <property type="match status" value="1"/>
</dbReference>
<sequence length="150" mass="16319">MKGKTELLPIGEVARRSGIAVSAVRYYADIGLVPAERTSGNVRVFRRHALRRISLIRVATGFGIPLSEVAEVLSTLPDYRAPSTRDWQRISRRWHAHLEARKNAIADMQEKLTGCIGCGCLSMTKCALFNPADVLADDGSTGALLLADLG</sequence>
<dbReference type="GO" id="GO:0051537">
    <property type="term" value="F:2 iron, 2 sulfur cluster binding"/>
    <property type="evidence" value="ECO:0007669"/>
    <property type="project" value="UniProtKB-KW"/>
</dbReference>
<evidence type="ECO:0000256" key="3">
    <source>
        <dbReference type="ARBA" id="ARBA00023014"/>
    </source>
</evidence>
<dbReference type="GO" id="GO:0003677">
    <property type="term" value="F:DNA binding"/>
    <property type="evidence" value="ECO:0007669"/>
    <property type="project" value="UniProtKB-KW"/>
</dbReference>
<dbReference type="PROSITE" id="PS50937">
    <property type="entry name" value="HTH_MERR_2"/>
    <property type="match status" value="1"/>
</dbReference>
<dbReference type="InterPro" id="IPR010211">
    <property type="entry name" value="Redox-sen_tscrpt-act_SoxR"/>
</dbReference>
<evidence type="ECO:0000256" key="1">
    <source>
        <dbReference type="ARBA" id="ARBA00022714"/>
    </source>
</evidence>